<keyword evidence="9 18" id="KW-0999">Mitochondrion inner membrane</keyword>
<comment type="similarity">
    <text evidence="2 18">Belongs to the cytochrome c oxidase subunit 2 family.</text>
</comment>
<dbReference type="PANTHER" id="PTHR22888">
    <property type="entry name" value="CYTOCHROME C OXIDASE, SUBUNIT II"/>
    <property type="match status" value="1"/>
</dbReference>
<dbReference type="PROSITE" id="PS50857">
    <property type="entry name" value="COX2_CUA"/>
    <property type="match status" value="1"/>
</dbReference>
<dbReference type="InterPro" id="IPR036257">
    <property type="entry name" value="Cyt_c_oxidase_su2_TM_sf"/>
</dbReference>
<keyword evidence="16 18" id="KW-0472">Membrane</keyword>
<evidence type="ECO:0000256" key="17">
    <source>
        <dbReference type="ARBA" id="ARBA00049512"/>
    </source>
</evidence>
<keyword evidence="12 18" id="KW-0249">Electron transport</keyword>
<evidence type="ECO:0000256" key="12">
    <source>
        <dbReference type="ARBA" id="ARBA00022982"/>
    </source>
</evidence>
<reference evidence="22" key="2">
    <citation type="submission" date="2014-03" db="EMBL/GenBank/DDBJ databases">
        <authorList>
            <person name="Dong W.-G."/>
            <person name="Song S."/>
            <person name="Guo X.-G."/>
            <person name="Jin D.-C."/>
            <person name="Yang Q."/>
            <person name="Barker S.C."/>
            <person name="Shao R."/>
        </authorList>
    </citation>
    <scope>NUCLEOTIDE SEQUENCE</scope>
    <source>
        <strain evidence="22">Sample #344</strain>
    </source>
</reference>
<gene>
    <name evidence="22" type="primary">cox2</name>
</gene>
<keyword evidence="15 18" id="KW-0496">Mitochondrion</keyword>
<dbReference type="PANTHER" id="PTHR22888:SF9">
    <property type="entry name" value="CYTOCHROME C OXIDASE SUBUNIT 2"/>
    <property type="match status" value="1"/>
</dbReference>
<dbReference type="PROSITE" id="PS00078">
    <property type="entry name" value="COX2"/>
    <property type="match status" value="1"/>
</dbReference>
<comment type="subunit">
    <text evidence="3">Component of the cytochrome c oxidase (complex IV, CIV), a multisubunit enzyme composed of a catalytic core of 3 subunits and several supernumerary subunits. The complex exists as a monomer or a dimer and forms supercomplexes (SCs) in the inner mitochondrial membrane with ubiquinol-cytochrome c oxidoreductase (cytochrome b-c1 complex, complex III, CIII).</text>
</comment>
<dbReference type="EMBL" id="KJ648942">
    <property type="protein sequence ID" value="AID54840.1"/>
    <property type="molecule type" value="Genomic_DNA"/>
</dbReference>
<dbReference type="SUPFAM" id="SSF49503">
    <property type="entry name" value="Cupredoxins"/>
    <property type="match status" value="1"/>
</dbReference>
<dbReference type="PRINTS" id="PR01166">
    <property type="entry name" value="CYCOXIDASEII"/>
</dbReference>
<keyword evidence="10" id="KW-0460">Magnesium</keyword>
<evidence type="ECO:0000259" key="21">
    <source>
        <dbReference type="PROSITE" id="PS50999"/>
    </source>
</evidence>
<comment type="subcellular location">
    <subcellularLocation>
        <location evidence="1 18">Mitochondrion inner membrane</location>
        <topology evidence="1 18">Multi-pass membrane protein</topology>
    </subcellularLocation>
</comment>
<name>A0A075ECN1_9NEOP</name>
<evidence type="ECO:0000256" key="19">
    <source>
        <dbReference type="SAM" id="Phobius"/>
    </source>
</evidence>
<protein>
    <recommendedName>
        <fullName evidence="4 18">Cytochrome c oxidase subunit 2</fullName>
    </recommendedName>
</protein>
<organism evidence="22">
    <name type="scientific">Hoplopleura kitti</name>
    <dbReference type="NCBI Taxonomy" id="1511644"/>
    <lineage>
        <taxon>Eukaryota</taxon>
        <taxon>Metazoa</taxon>
        <taxon>Ecdysozoa</taxon>
        <taxon>Arthropoda</taxon>
        <taxon>Hexapoda</taxon>
        <taxon>Insecta</taxon>
        <taxon>Pterygota</taxon>
        <taxon>Neoptera</taxon>
        <taxon>Paraneoptera</taxon>
        <taxon>Psocodea</taxon>
        <taxon>Troctomorpha</taxon>
        <taxon>Phthiraptera</taxon>
        <taxon>Anoplura</taxon>
        <taxon>Hoplopleuridae</taxon>
        <taxon>Hoplopleura</taxon>
    </lineage>
</organism>
<evidence type="ECO:0000256" key="5">
    <source>
        <dbReference type="ARBA" id="ARBA00022448"/>
    </source>
</evidence>
<evidence type="ECO:0000256" key="8">
    <source>
        <dbReference type="ARBA" id="ARBA00022723"/>
    </source>
</evidence>
<evidence type="ECO:0000259" key="20">
    <source>
        <dbReference type="PROSITE" id="PS50857"/>
    </source>
</evidence>
<dbReference type="SUPFAM" id="SSF81464">
    <property type="entry name" value="Cytochrome c oxidase subunit II-like, transmembrane region"/>
    <property type="match status" value="1"/>
</dbReference>
<keyword evidence="13 19" id="KW-1133">Transmembrane helix</keyword>
<feature type="domain" description="Cytochrome oxidase subunit II copper A binding" evidence="20">
    <location>
        <begin position="92"/>
        <end position="224"/>
    </location>
</feature>
<evidence type="ECO:0000256" key="1">
    <source>
        <dbReference type="ARBA" id="ARBA00004448"/>
    </source>
</evidence>
<dbReference type="InterPro" id="IPR011759">
    <property type="entry name" value="Cyt_c_oxidase_su2_TM_dom"/>
</dbReference>
<comment type="catalytic activity">
    <reaction evidence="17">
        <text>4 Fe(II)-[cytochrome c] + O2 + 8 H(+)(in) = 4 Fe(III)-[cytochrome c] + 2 H2O + 4 H(+)(out)</text>
        <dbReference type="Rhea" id="RHEA:11436"/>
        <dbReference type="Rhea" id="RHEA-COMP:10350"/>
        <dbReference type="Rhea" id="RHEA-COMP:14399"/>
        <dbReference type="ChEBI" id="CHEBI:15377"/>
        <dbReference type="ChEBI" id="CHEBI:15378"/>
        <dbReference type="ChEBI" id="CHEBI:15379"/>
        <dbReference type="ChEBI" id="CHEBI:29033"/>
        <dbReference type="ChEBI" id="CHEBI:29034"/>
        <dbReference type="EC" id="7.1.1.9"/>
    </reaction>
    <physiologicalReaction direction="left-to-right" evidence="17">
        <dbReference type="Rhea" id="RHEA:11437"/>
    </physiologicalReaction>
</comment>
<evidence type="ECO:0000256" key="10">
    <source>
        <dbReference type="ARBA" id="ARBA00022842"/>
    </source>
</evidence>
<dbReference type="Pfam" id="PF02790">
    <property type="entry name" value="COX2_TM"/>
    <property type="match status" value="1"/>
</dbReference>
<dbReference type="GO" id="GO:0004129">
    <property type="term" value="F:cytochrome-c oxidase activity"/>
    <property type="evidence" value="ECO:0007669"/>
    <property type="project" value="UniProtKB-EC"/>
</dbReference>
<comment type="function">
    <text evidence="18">Component of the cytochrome c oxidase, the last enzyme in the mitochondrial electron transport chain which drives oxidative phosphorylation. The respiratory chain contains 3 multisubunit complexes succinate dehydrogenase (complex II, CII), ubiquinol-cytochrome c oxidoreductase (cytochrome b-c1 complex, complex III, CIII) and cytochrome c oxidase (complex IV, CIV), that cooperate to transfer electrons derived from NADH and succinate to molecular oxygen, creating an electrochemical gradient over the inner membrane that drives transmembrane transport and the ATP synthase. Cytochrome c oxidase is the component of the respiratory chain that catalyzes the reduction of oxygen to water. Electrons originating from reduced cytochrome c in the intermembrane space (IMS) are transferred via the dinuclear copper A center (CU(A)) of subunit 2 and heme A of subunit 1 to the active site in subunit 1, a binuclear center (BNC) formed by heme A3 and copper B (CU(B)). The BNC reduces molecular oxygen to 2 water molecules using 4 electrons from cytochrome c in the IMS and 4 protons from the mitochondrial matrix.</text>
</comment>
<evidence type="ECO:0000256" key="16">
    <source>
        <dbReference type="ARBA" id="ARBA00023136"/>
    </source>
</evidence>
<evidence type="ECO:0000256" key="9">
    <source>
        <dbReference type="ARBA" id="ARBA00022792"/>
    </source>
</evidence>
<comment type="cofactor">
    <cofactor evidence="18">
        <name>Cu cation</name>
        <dbReference type="ChEBI" id="CHEBI:23378"/>
    </cofactor>
    <text evidence="18">Binds a copper A center.</text>
</comment>
<dbReference type="PROSITE" id="PS50999">
    <property type="entry name" value="COX2_TM"/>
    <property type="match status" value="1"/>
</dbReference>
<dbReference type="InterPro" id="IPR002429">
    <property type="entry name" value="CcO_II-like_C"/>
</dbReference>
<feature type="transmembrane region" description="Helical" evidence="19">
    <location>
        <begin position="26"/>
        <end position="43"/>
    </location>
</feature>
<feature type="domain" description="Cytochrome oxidase subunit II transmembrane region profile" evidence="21">
    <location>
        <begin position="1"/>
        <end position="91"/>
    </location>
</feature>
<evidence type="ECO:0000256" key="11">
    <source>
        <dbReference type="ARBA" id="ARBA00022967"/>
    </source>
</evidence>
<feature type="transmembrane region" description="Helical" evidence="19">
    <location>
        <begin position="63"/>
        <end position="87"/>
    </location>
</feature>
<dbReference type="InterPro" id="IPR045187">
    <property type="entry name" value="CcO_II"/>
</dbReference>
<dbReference type="GO" id="GO:0005507">
    <property type="term" value="F:copper ion binding"/>
    <property type="evidence" value="ECO:0007669"/>
    <property type="project" value="InterPro"/>
</dbReference>
<evidence type="ECO:0000256" key="13">
    <source>
        <dbReference type="ARBA" id="ARBA00022989"/>
    </source>
</evidence>
<keyword evidence="11" id="KW-1278">Translocase</keyword>
<dbReference type="Gene3D" id="1.10.287.90">
    <property type="match status" value="1"/>
</dbReference>
<dbReference type="InterPro" id="IPR008972">
    <property type="entry name" value="Cupredoxin"/>
</dbReference>
<geneLocation type="mitochondrion" evidence="22"/>
<evidence type="ECO:0000256" key="3">
    <source>
        <dbReference type="ARBA" id="ARBA00011164"/>
    </source>
</evidence>
<keyword evidence="14 18" id="KW-0186">Copper</keyword>
<evidence type="ECO:0000256" key="18">
    <source>
        <dbReference type="RuleBase" id="RU000457"/>
    </source>
</evidence>
<keyword evidence="5 18" id="KW-0813">Transport</keyword>
<keyword evidence="6 18" id="KW-0679">Respiratory chain</keyword>
<dbReference type="GO" id="GO:0005743">
    <property type="term" value="C:mitochondrial inner membrane"/>
    <property type="evidence" value="ECO:0007669"/>
    <property type="project" value="UniProtKB-SubCell"/>
</dbReference>
<evidence type="ECO:0000256" key="4">
    <source>
        <dbReference type="ARBA" id="ARBA00015946"/>
    </source>
</evidence>
<proteinExistence type="inferred from homology"/>
<dbReference type="Pfam" id="PF00116">
    <property type="entry name" value="COX2"/>
    <property type="match status" value="1"/>
</dbReference>
<dbReference type="Gene3D" id="2.60.40.420">
    <property type="entry name" value="Cupredoxins - blue copper proteins"/>
    <property type="match status" value="1"/>
</dbReference>
<evidence type="ECO:0000256" key="2">
    <source>
        <dbReference type="ARBA" id="ARBA00007866"/>
    </source>
</evidence>
<sequence>MSVWGQISLNNGCSVTMLHIEEIHDWVMVVVILIVVLITLLMMNIVSMPSCNLTYSSDESLEFFWVLIPSISLFTIAIPSLHCLYLMEEVYSPGSTMKVIGHQWFWSYEYGGLDGISFESYLDSSNTSPSSPRLLSVDNEVCLPFNVEVRVLVSSADVLHSWAIPSLGVKIDAIPGRINQVSIWPKKIGAYYGQCSEMCGSLHSFMPIQVSVLPFTAFTLWIKLFS</sequence>
<keyword evidence="7 18" id="KW-0812">Transmembrane</keyword>
<reference evidence="22" key="1">
    <citation type="journal article" date="2014" name="BMC Genomics">
        <title>Fragmented mitochondrial genomes are present in both major clades of the blood-sucking lice (suborder Anoplura): evidence from two Hoplopleura rodent lice (family Hoplopleuridae).</title>
        <authorList>
            <person name="Dong W.G."/>
            <person name="Song S."/>
            <person name="Guo X.G."/>
            <person name="Jin D.C."/>
            <person name="Yang Q."/>
            <person name="Barker S.C."/>
            <person name="Shao R."/>
        </authorList>
    </citation>
    <scope>NUCLEOTIDE SEQUENCE</scope>
    <source>
        <strain evidence="22">Sample #344</strain>
    </source>
</reference>
<dbReference type="GO" id="GO:0042773">
    <property type="term" value="P:ATP synthesis coupled electron transport"/>
    <property type="evidence" value="ECO:0007669"/>
    <property type="project" value="TreeGrafter"/>
</dbReference>
<evidence type="ECO:0000256" key="6">
    <source>
        <dbReference type="ARBA" id="ARBA00022660"/>
    </source>
</evidence>
<evidence type="ECO:0000256" key="7">
    <source>
        <dbReference type="ARBA" id="ARBA00022692"/>
    </source>
</evidence>
<dbReference type="AlphaFoldDB" id="A0A075ECN1"/>
<keyword evidence="8 18" id="KW-0479">Metal-binding</keyword>
<evidence type="ECO:0000313" key="22">
    <source>
        <dbReference type="EMBL" id="AID54840.1"/>
    </source>
</evidence>
<evidence type="ECO:0000256" key="15">
    <source>
        <dbReference type="ARBA" id="ARBA00023128"/>
    </source>
</evidence>
<accession>A0A075ECN1</accession>
<dbReference type="InterPro" id="IPR001505">
    <property type="entry name" value="Copper_CuA"/>
</dbReference>
<evidence type="ECO:0000256" key="14">
    <source>
        <dbReference type="ARBA" id="ARBA00023008"/>
    </source>
</evidence>